<feature type="transmembrane region" description="Helical" evidence="10">
    <location>
        <begin position="630"/>
        <end position="652"/>
    </location>
</feature>
<keyword evidence="8 10" id="KW-0406">Ion transport</keyword>
<feature type="transmembrane region" description="Helical" evidence="10">
    <location>
        <begin position="693"/>
        <end position="714"/>
    </location>
</feature>
<feature type="transmembrane region" description="Helical" evidence="10">
    <location>
        <begin position="40"/>
        <end position="65"/>
    </location>
</feature>
<feature type="compositionally biased region" description="Polar residues" evidence="11">
    <location>
        <begin position="900"/>
        <end position="909"/>
    </location>
</feature>
<dbReference type="GO" id="GO:0140107">
    <property type="term" value="F:high-affinity potassium ion transmembrane transporter activity"/>
    <property type="evidence" value="ECO:0007669"/>
    <property type="project" value="TreeGrafter"/>
</dbReference>
<evidence type="ECO:0000256" key="1">
    <source>
        <dbReference type="ARBA" id="ARBA00004141"/>
    </source>
</evidence>
<dbReference type="PANTHER" id="PTHR31064:SF30">
    <property type="entry name" value="HIGH-AFFINITY POTASSIUM TRANSPORT PROTEIN-RELATED"/>
    <property type="match status" value="1"/>
</dbReference>
<reference evidence="13" key="1">
    <citation type="journal article" date="2017" name="bioRxiv">
        <title>Conservation of a gene cluster reveals novel cercosporin biosynthetic mechanisms and extends production to the genus Colletotrichum.</title>
        <authorList>
            <person name="de Jonge R."/>
            <person name="Ebert M.K."/>
            <person name="Huitt-Roehl C.R."/>
            <person name="Pal P."/>
            <person name="Suttle J.C."/>
            <person name="Spanner R.E."/>
            <person name="Neubauer J.D."/>
            <person name="Jurick W.M.II."/>
            <person name="Stott K.A."/>
            <person name="Secor G.A."/>
            <person name="Thomma B.P.H.J."/>
            <person name="Van de Peer Y."/>
            <person name="Townsend C.A."/>
            <person name="Bolton M.D."/>
        </authorList>
    </citation>
    <scope>NUCLEOTIDE SEQUENCE [LARGE SCALE GENOMIC DNA]</scope>
    <source>
        <strain evidence="13">CBS538.71</strain>
    </source>
</reference>
<feature type="region of interest" description="Disordered" evidence="11">
    <location>
        <begin position="886"/>
        <end position="967"/>
    </location>
</feature>
<keyword evidence="6 10" id="KW-0630">Potassium</keyword>
<feature type="transmembrane region" description="Helical" evidence="10">
    <location>
        <begin position="94"/>
        <end position="119"/>
    </location>
</feature>
<evidence type="ECO:0000256" key="5">
    <source>
        <dbReference type="ARBA" id="ARBA00022692"/>
    </source>
</evidence>
<dbReference type="InterPro" id="IPR015958">
    <property type="entry name" value="Trk1_fungi"/>
</dbReference>
<dbReference type="NCBIfam" id="TIGR00934">
    <property type="entry name" value="2a38euk"/>
    <property type="match status" value="1"/>
</dbReference>
<evidence type="ECO:0000313" key="13">
    <source>
        <dbReference type="Proteomes" id="UP000237631"/>
    </source>
</evidence>
<keyword evidence="7 10" id="KW-1133">Transmembrane helix</keyword>
<organism evidence="12 13">
    <name type="scientific">Cercospora berteroae</name>
    <dbReference type="NCBI Taxonomy" id="357750"/>
    <lineage>
        <taxon>Eukaryota</taxon>
        <taxon>Fungi</taxon>
        <taxon>Dikarya</taxon>
        <taxon>Ascomycota</taxon>
        <taxon>Pezizomycotina</taxon>
        <taxon>Dothideomycetes</taxon>
        <taxon>Dothideomycetidae</taxon>
        <taxon>Mycosphaerellales</taxon>
        <taxon>Mycosphaerellaceae</taxon>
        <taxon>Cercospora</taxon>
    </lineage>
</organism>
<dbReference type="PANTHER" id="PTHR31064">
    <property type="entry name" value="POTASSIUM TRANSPORT PROTEIN DDB_G0292412-RELATED"/>
    <property type="match status" value="1"/>
</dbReference>
<dbReference type="GO" id="GO:1990573">
    <property type="term" value="P:potassium ion import across plasma membrane"/>
    <property type="evidence" value="ECO:0007669"/>
    <property type="project" value="TreeGrafter"/>
</dbReference>
<dbReference type="EMBL" id="PNEN01001777">
    <property type="protein sequence ID" value="PPJ50727.1"/>
    <property type="molecule type" value="Genomic_DNA"/>
</dbReference>
<evidence type="ECO:0000256" key="3">
    <source>
        <dbReference type="ARBA" id="ARBA00022448"/>
    </source>
</evidence>
<evidence type="ECO:0000256" key="4">
    <source>
        <dbReference type="ARBA" id="ARBA00022538"/>
    </source>
</evidence>
<dbReference type="STRING" id="357750.A0A2S6BTD6"/>
<sequence length="967" mass="109035">MAGAFTDGPLSPLKEVGSWLASLVPSKQSLRKPHFNFITLHYMFMVAMTIIGSIMLYAAGGLAYIDSLFFAAGMATQSGLNTIDVNELLLYQQVVMMLVTCICTPIFINTFVVFVRLYWFEKRFEHIVKESRAKRGRTRFTLSRSRSQMRGDKDARDNVAGQLEAGGVRERSITVDTDTARFIDRNGNDEDTETKRQHFKRKIGPSIGLEGVEQNSPESSRTNSKDRENEAGSSESTIVVPAAHHPELSSMPTEEPDTTFMGLNPRLHREITFADEVPRSGRQSPEISRIPEHRDVSKHIEFLERQQANAKKGGALYIPGPRDFDRGELPEQLDEDTTMSRLHTKVSAGGASLTRPKSAGGRSEVSHEDRQVRRGITIDVPEHPAHRERVATKSKEGEQDTTEDDKEDKESTRERSRLYRILSMFGVGRRRESRFPNITEGRRSFARAWTNLTGPSNIEPMPYFDWTATTGRNSMFMGLTSEQREELGGIEYRALKTLAKILIGYYVGFHVLGMTVLLPWIMHTEPWKSRVEYWHQDPGWWGVFTPASMLNDLGFTIVPTSMTEFQGAVLPLLFGSFLIIIGNTGFPCMLRFIIWVLSKVVTFESELWKELRFLLDHPRRCFTLLFPSKATWWLFWVLIGLNLIDLIFFIILDLNQEVVANLHPGIRVLNGWFQAASTRTAGFASVNLAELHAAVQVSYMIMMYISVFPIAITLRRTNVYEEKSLGIFGGEEAAGDDDEQSYVSQHLRRQLSFDLWYIFLGLFIIAIVEGDKIANTNEPSFTMFSVLFEIVSAYGTVGLSLGYPNTNTSFSAQFRPISRLIIIAMMLRGRHRGLPYALDRAILLPSDKLQQKEHEEAQRKLTRRGSMFAEENQNVFGRNGKARTWEDGELDENGLPAQHTRPQSRTDQAMTAAAGGDQDPAGLRKVNTRRSTNLSTKAGGLSHKRSRSLSRVIGGALGAGPTFSKRE</sequence>
<protein>
    <recommendedName>
        <fullName evidence="10">Potassium transport protein</fullName>
    </recommendedName>
</protein>
<comment type="similarity">
    <text evidence="2 10">Belongs to the TrkH potassium transport family.</text>
</comment>
<feature type="region of interest" description="Disordered" evidence="11">
    <location>
        <begin position="314"/>
        <end position="414"/>
    </location>
</feature>
<feature type="region of interest" description="Disordered" evidence="11">
    <location>
        <begin position="139"/>
        <end position="256"/>
    </location>
</feature>
<dbReference type="InterPro" id="IPR003445">
    <property type="entry name" value="Cat_transpt"/>
</dbReference>
<keyword evidence="3 10" id="KW-0813">Transport</keyword>
<evidence type="ECO:0000256" key="11">
    <source>
        <dbReference type="SAM" id="MobiDB-lite"/>
    </source>
</evidence>
<evidence type="ECO:0000313" key="12">
    <source>
        <dbReference type="EMBL" id="PPJ50727.1"/>
    </source>
</evidence>
<dbReference type="PIRSF" id="PIRSF002450">
    <property type="entry name" value="K+_transpter_TRK"/>
    <property type="match status" value="1"/>
</dbReference>
<dbReference type="GO" id="GO:0005886">
    <property type="term" value="C:plasma membrane"/>
    <property type="evidence" value="ECO:0007669"/>
    <property type="project" value="InterPro"/>
</dbReference>
<evidence type="ECO:0000256" key="8">
    <source>
        <dbReference type="ARBA" id="ARBA00023065"/>
    </source>
</evidence>
<feature type="compositionally biased region" description="Polar residues" evidence="11">
    <location>
        <begin position="213"/>
        <end position="222"/>
    </location>
</feature>
<dbReference type="Pfam" id="PF02386">
    <property type="entry name" value="TrkH"/>
    <property type="match status" value="1"/>
</dbReference>
<feature type="compositionally biased region" description="Basic and acidic residues" evidence="11">
    <location>
        <begin position="380"/>
        <end position="398"/>
    </location>
</feature>
<feature type="transmembrane region" description="Helical" evidence="10">
    <location>
        <begin position="502"/>
        <end position="522"/>
    </location>
</feature>
<keyword evidence="5 10" id="KW-0812">Transmembrane</keyword>
<comment type="caution">
    <text evidence="12">The sequence shown here is derived from an EMBL/GenBank/DDBJ whole genome shotgun (WGS) entry which is preliminary data.</text>
</comment>
<evidence type="ECO:0000256" key="2">
    <source>
        <dbReference type="ARBA" id="ARBA00009137"/>
    </source>
</evidence>
<feature type="compositionally biased region" description="Basic and acidic residues" evidence="11">
    <location>
        <begin position="167"/>
        <end position="196"/>
    </location>
</feature>
<proteinExistence type="inferred from homology"/>
<name>A0A2S6BTD6_9PEZI</name>
<dbReference type="OrthoDB" id="9999863at2759"/>
<feature type="transmembrane region" description="Helical" evidence="10">
    <location>
        <begin position="780"/>
        <end position="803"/>
    </location>
</feature>
<gene>
    <name evidence="12" type="ORF">CBER1_08119</name>
</gene>
<evidence type="ECO:0000256" key="6">
    <source>
        <dbReference type="ARBA" id="ARBA00022958"/>
    </source>
</evidence>
<dbReference type="InterPro" id="IPR004773">
    <property type="entry name" value="K/Na_transp_Trk1/HKT1"/>
</dbReference>
<dbReference type="InterPro" id="IPR051143">
    <property type="entry name" value="TrkH_K-transport"/>
</dbReference>
<dbReference type="AlphaFoldDB" id="A0A2S6BTD6"/>
<feature type="transmembrane region" description="Helical" evidence="10">
    <location>
        <begin position="751"/>
        <end position="768"/>
    </location>
</feature>
<keyword evidence="4 10" id="KW-0633">Potassium transport</keyword>
<dbReference type="Proteomes" id="UP000237631">
    <property type="component" value="Unassembled WGS sequence"/>
</dbReference>
<evidence type="ECO:0000256" key="10">
    <source>
        <dbReference type="PIRNR" id="PIRNR002450"/>
    </source>
</evidence>
<keyword evidence="9 10" id="KW-0472">Membrane</keyword>
<dbReference type="GO" id="GO:0030007">
    <property type="term" value="P:intracellular potassium ion homeostasis"/>
    <property type="evidence" value="ECO:0007669"/>
    <property type="project" value="UniProtKB-UniRule"/>
</dbReference>
<feature type="transmembrane region" description="Helical" evidence="10">
    <location>
        <begin position="568"/>
        <end position="590"/>
    </location>
</feature>
<accession>A0A2S6BTD6</accession>
<comment type="subcellular location">
    <subcellularLocation>
        <location evidence="1">Membrane</location>
        <topology evidence="1">Multi-pass membrane protein</topology>
    </subcellularLocation>
</comment>
<evidence type="ECO:0000256" key="7">
    <source>
        <dbReference type="ARBA" id="ARBA00022989"/>
    </source>
</evidence>
<keyword evidence="13" id="KW-1185">Reference proteome</keyword>
<evidence type="ECO:0000256" key="9">
    <source>
        <dbReference type="ARBA" id="ARBA00023136"/>
    </source>
</evidence>